<organism evidence="1 2">
    <name type="scientific">Donghicola tyrosinivorans</name>
    <dbReference type="NCBI Taxonomy" id="1652492"/>
    <lineage>
        <taxon>Bacteria</taxon>
        <taxon>Pseudomonadati</taxon>
        <taxon>Pseudomonadota</taxon>
        <taxon>Alphaproteobacteria</taxon>
        <taxon>Rhodobacterales</taxon>
        <taxon>Roseobacteraceae</taxon>
        <taxon>Donghicola</taxon>
    </lineage>
</organism>
<keyword evidence="2" id="KW-1185">Reference proteome</keyword>
<protein>
    <submittedName>
        <fullName evidence="1">Uncharacterized protein</fullName>
    </submittedName>
</protein>
<reference evidence="1 2" key="1">
    <citation type="submission" date="2018-03" db="EMBL/GenBank/DDBJ databases">
        <title>Genomic Encyclopedia of Archaeal and Bacterial Type Strains, Phase II (KMG-II): from individual species to whole genera.</title>
        <authorList>
            <person name="Goeker M."/>
        </authorList>
    </citation>
    <scope>NUCLEOTIDE SEQUENCE [LARGE SCALE GENOMIC DNA]</scope>
    <source>
        <strain evidence="1 2">DSM 100212</strain>
    </source>
</reference>
<dbReference type="Proteomes" id="UP000238392">
    <property type="component" value="Unassembled WGS sequence"/>
</dbReference>
<comment type="caution">
    <text evidence="1">The sequence shown here is derived from an EMBL/GenBank/DDBJ whole genome shotgun (WGS) entry which is preliminary data.</text>
</comment>
<evidence type="ECO:0000313" key="1">
    <source>
        <dbReference type="EMBL" id="PRY82448.1"/>
    </source>
</evidence>
<evidence type="ECO:0000313" key="2">
    <source>
        <dbReference type="Proteomes" id="UP000238392"/>
    </source>
</evidence>
<dbReference type="EMBL" id="PVTQ01000045">
    <property type="protein sequence ID" value="PRY82448.1"/>
    <property type="molecule type" value="Genomic_DNA"/>
</dbReference>
<name>A0A2T0W6W7_9RHOB</name>
<sequence>MRQSQQSPTPELSALGDLIQHLDALVVRMEKVLDNSKDDRLERRLSEMIDAILASNHHAQQIAAELKSLMEQQRSTQAMEQRITLMAQQVQELHQNQIQMNRWLGEALDPDHEDT</sequence>
<proteinExistence type="predicted"/>
<dbReference type="AlphaFoldDB" id="A0A2T0W6W7"/>
<accession>A0A2T0W6W7</accession>
<gene>
    <name evidence="1" type="ORF">CLV74_1451</name>
</gene>